<organism evidence="16 17">
    <name type="scientific">Rosa chinensis</name>
    <name type="common">China rose</name>
    <dbReference type="NCBI Taxonomy" id="74649"/>
    <lineage>
        <taxon>Eukaryota</taxon>
        <taxon>Viridiplantae</taxon>
        <taxon>Streptophyta</taxon>
        <taxon>Embryophyta</taxon>
        <taxon>Tracheophyta</taxon>
        <taxon>Spermatophyta</taxon>
        <taxon>Magnoliopsida</taxon>
        <taxon>eudicotyledons</taxon>
        <taxon>Gunneridae</taxon>
        <taxon>Pentapetalae</taxon>
        <taxon>rosids</taxon>
        <taxon>fabids</taxon>
        <taxon>Rosales</taxon>
        <taxon>Rosaceae</taxon>
        <taxon>Rosoideae</taxon>
        <taxon>Rosoideae incertae sedis</taxon>
        <taxon>Rosa</taxon>
    </lineage>
</organism>
<dbReference type="Pfam" id="PF13855">
    <property type="entry name" value="LRR_8"/>
    <property type="match status" value="1"/>
</dbReference>
<accession>A0A2P6SFB7</accession>
<dbReference type="PANTHER" id="PTHR48061:SF12">
    <property type="entry name" value="DISEASE RESISTANCE LIKE PROTEIN"/>
    <property type="match status" value="1"/>
</dbReference>
<dbReference type="Pfam" id="PF00560">
    <property type="entry name" value="LRR_1"/>
    <property type="match status" value="5"/>
</dbReference>
<evidence type="ECO:0000256" key="3">
    <source>
        <dbReference type="ARBA" id="ARBA00022475"/>
    </source>
</evidence>
<dbReference type="FunFam" id="3.80.10.10:FF:000041">
    <property type="entry name" value="LRR receptor-like serine/threonine-protein kinase ERECTA"/>
    <property type="match status" value="1"/>
</dbReference>
<evidence type="ECO:0000313" key="16">
    <source>
        <dbReference type="EMBL" id="PRQ57367.1"/>
    </source>
</evidence>
<dbReference type="Pfam" id="PF08263">
    <property type="entry name" value="LRRNT_2"/>
    <property type="match status" value="1"/>
</dbReference>
<keyword evidence="7" id="KW-0677">Repeat</keyword>
<feature type="domain" description="Disease resistance R13L4/SHOC-2-like LRR" evidence="15">
    <location>
        <begin position="293"/>
        <end position="504"/>
    </location>
</feature>
<evidence type="ECO:0000256" key="8">
    <source>
        <dbReference type="ARBA" id="ARBA00022989"/>
    </source>
</evidence>
<dbReference type="InterPro" id="IPR055414">
    <property type="entry name" value="LRR_R13L4/SHOC2-like"/>
</dbReference>
<dbReference type="FunFam" id="3.80.10.10:FF:000213">
    <property type="entry name" value="Tyrosine-sulfated glycopeptide receptor 1"/>
    <property type="match status" value="1"/>
</dbReference>
<keyword evidence="9 12" id="KW-0472">Membrane</keyword>
<dbReference type="Gramene" id="PRQ57367">
    <property type="protein sequence ID" value="PRQ57367"/>
    <property type="gene ID" value="RchiOBHm_Chr1g0347571"/>
</dbReference>
<dbReference type="InterPro" id="IPR046956">
    <property type="entry name" value="RLP23-like"/>
</dbReference>
<evidence type="ECO:0000256" key="6">
    <source>
        <dbReference type="ARBA" id="ARBA00022729"/>
    </source>
</evidence>
<dbReference type="Gene3D" id="3.80.10.10">
    <property type="entry name" value="Ribonuclease Inhibitor"/>
    <property type="match status" value="4"/>
</dbReference>
<proteinExistence type="inferred from homology"/>
<evidence type="ECO:0000259" key="14">
    <source>
        <dbReference type="Pfam" id="PF08263"/>
    </source>
</evidence>
<comment type="caution">
    <text evidence="16">The sequence shown here is derived from an EMBL/GenBank/DDBJ whole genome shotgun (WGS) entry which is preliminary data.</text>
</comment>
<dbReference type="Pfam" id="PF23598">
    <property type="entry name" value="LRR_14"/>
    <property type="match status" value="1"/>
</dbReference>
<evidence type="ECO:0000256" key="2">
    <source>
        <dbReference type="ARBA" id="ARBA00009592"/>
    </source>
</evidence>
<feature type="transmembrane region" description="Helical" evidence="12">
    <location>
        <begin position="907"/>
        <end position="929"/>
    </location>
</feature>
<dbReference type="SMART" id="SM00369">
    <property type="entry name" value="LRR_TYP"/>
    <property type="match status" value="8"/>
</dbReference>
<keyword evidence="3" id="KW-1003">Cell membrane</keyword>
<evidence type="ECO:0000259" key="15">
    <source>
        <dbReference type="Pfam" id="PF23598"/>
    </source>
</evidence>
<comment type="subcellular location">
    <subcellularLocation>
        <location evidence="1">Cell membrane</location>
        <topology evidence="1">Single-pass type I membrane protein</topology>
    </subcellularLocation>
</comment>
<keyword evidence="5 12" id="KW-0812">Transmembrane</keyword>
<keyword evidence="17" id="KW-1185">Reference proteome</keyword>
<evidence type="ECO:0000256" key="1">
    <source>
        <dbReference type="ARBA" id="ARBA00004251"/>
    </source>
</evidence>
<evidence type="ECO:0000256" key="12">
    <source>
        <dbReference type="SAM" id="Phobius"/>
    </source>
</evidence>
<dbReference type="OrthoDB" id="1910043at2759"/>
<feature type="chain" id="PRO_5015143507" evidence="13">
    <location>
        <begin position="32"/>
        <end position="951"/>
    </location>
</feature>
<dbReference type="OMA" id="SHICHAT"/>
<feature type="signal peptide" evidence="13">
    <location>
        <begin position="1"/>
        <end position="31"/>
    </location>
</feature>
<feature type="domain" description="Leucine-rich repeat-containing N-terminal plant-type" evidence="14">
    <location>
        <begin position="42"/>
        <end position="89"/>
    </location>
</feature>
<dbReference type="GO" id="GO:0005886">
    <property type="term" value="C:plasma membrane"/>
    <property type="evidence" value="ECO:0007669"/>
    <property type="project" value="UniProtKB-SubCell"/>
</dbReference>
<evidence type="ECO:0000256" key="7">
    <source>
        <dbReference type="ARBA" id="ARBA00022737"/>
    </source>
</evidence>
<dbReference type="SUPFAM" id="SSF52058">
    <property type="entry name" value="L domain-like"/>
    <property type="match status" value="3"/>
</dbReference>
<sequence length="951" mass="105961">MGLYRCLSTVSNTHMLPKVVIIILLFHVSVAISLRQPADCKDEESSALLQFKESFIIDRSASGYDGAYPKVLSWKQNNSCCSWDGIECDQSTGYVIGLDLSSSCLYGSINSNSTLFRLVNLQSLNLADNNFNYSEIPTTIRNLPKLRYLNLSASVFSGQVPSEVSQLSKLSSLDLSLNLDGVSIDGLLTLNPSYLASLVHNLTRLENLYLGYINISSKIPQSMANLSFLTSLSLRNCQLFGEFPVRIFQLQNLKLLSVRNNPDLTGYLPEFNQSSPLSSLVLAGTRFSENLPSSIQKLDSLEELNVGGCNFSEGLVPSFLGKLRQLTYLDISKNNYGGPIPDSLANLTQLTVFRIGTSHLTGPIPSWLGNFSKLIYLDFSYNRLNGSIPQTFSNLINLEILYLQYNDLSGTVEFQMFENLQNLYQLHLNGNNLQFLTESTIVNASVPQFTILGLSSCNIREFPSFLRYQQNLQKLYLAENKLYGQVPKWMWNMSIDTLMYLDIDQNFLTGFEQPPVVLPWVNLRFLKLSSNMFHGPLPIPPPSILGYEIQDNKLKGEVSPEICNLSSIQALDLSNNNLSGVLPHCIGNFSDRLILLLLANNSFQGILPQTYSKKSNLRMIDVSYNQLQGQLPRSLANCVMLETLILSDNKFQDVFPSWLVTLPELKVLAMRHNGFHGVIGKPENNNGFLNLRILDLSFNNFRGEFLSEYIFSEYAMRSNITVNQSTYMKTNITYDAGGGAITLDYGYTITIANKGADRYYSKIQEAFAAIDVSSNKFEGKIDELIGNLKGLRSLNVSNNIFTGEIPSSLGNLTLLEALDLSQNKLSGEIPQQLAQLTFLSQFNAALNRLTGPIPQGNQFATFNSTSYEGNPGLCGDPLPTKCGNPTAHQLPPPTVQDAYSSESRIEWIFVVAGLGSGLVQGIILADLMIRRRYALFLKIVDMLVRTVKRRR</sequence>
<reference evidence="16 17" key="1">
    <citation type="journal article" date="2018" name="Nat. Genet.">
        <title>The Rosa genome provides new insights in the design of modern roses.</title>
        <authorList>
            <person name="Bendahmane M."/>
        </authorList>
    </citation>
    <scope>NUCLEOTIDE SEQUENCE [LARGE SCALE GENOMIC DNA]</scope>
    <source>
        <strain evidence="17">cv. Old Blush</strain>
    </source>
</reference>
<dbReference type="InterPro" id="IPR032675">
    <property type="entry name" value="LRR_dom_sf"/>
</dbReference>
<keyword evidence="8 12" id="KW-1133">Transmembrane helix</keyword>
<evidence type="ECO:0000313" key="17">
    <source>
        <dbReference type="Proteomes" id="UP000238479"/>
    </source>
</evidence>
<comment type="similarity">
    <text evidence="2">Belongs to the RLP family.</text>
</comment>
<evidence type="ECO:0000256" key="4">
    <source>
        <dbReference type="ARBA" id="ARBA00022614"/>
    </source>
</evidence>
<keyword evidence="10" id="KW-0675">Receptor</keyword>
<dbReference type="InterPro" id="IPR013210">
    <property type="entry name" value="LRR_N_plant-typ"/>
</dbReference>
<protein>
    <submittedName>
        <fullName evidence="16">Putative leucine-rich repeat-containing, plant-type, leucine-rich repeat domain, L</fullName>
    </submittedName>
</protein>
<evidence type="ECO:0000256" key="10">
    <source>
        <dbReference type="ARBA" id="ARBA00023170"/>
    </source>
</evidence>
<dbReference type="AlphaFoldDB" id="A0A2P6SFB7"/>
<dbReference type="PANTHER" id="PTHR48061">
    <property type="entry name" value="LEUCINE-RICH REPEAT RECEPTOR PROTEIN KINASE EMS1-LIKE-RELATED"/>
    <property type="match status" value="1"/>
</dbReference>
<dbReference type="STRING" id="74649.A0A2P6SFB7"/>
<dbReference type="EMBL" id="PDCK01000039">
    <property type="protein sequence ID" value="PRQ57367.1"/>
    <property type="molecule type" value="Genomic_DNA"/>
</dbReference>
<dbReference type="Proteomes" id="UP000238479">
    <property type="component" value="Chromosome 1"/>
</dbReference>
<keyword evidence="6 13" id="KW-0732">Signal</keyword>
<name>A0A2P6SFB7_ROSCH</name>
<evidence type="ECO:0000256" key="11">
    <source>
        <dbReference type="ARBA" id="ARBA00023180"/>
    </source>
</evidence>
<keyword evidence="11" id="KW-0325">Glycoprotein</keyword>
<keyword evidence="4" id="KW-0433">Leucine-rich repeat</keyword>
<evidence type="ECO:0000256" key="5">
    <source>
        <dbReference type="ARBA" id="ARBA00022692"/>
    </source>
</evidence>
<evidence type="ECO:0000256" key="13">
    <source>
        <dbReference type="SAM" id="SignalP"/>
    </source>
</evidence>
<dbReference type="InterPro" id="IPR001611">
    <property type="entry name" value="Leu-rich_rpt"/>
</dbReference>
<dbReference type="InterPro" id="IPR003591">
    <property type="entry name" value="Leu-rich_rpt_typical-subtyp"/>
</dbReference>
<dbReference type="PRINTS" id="PR00019">
    <property type="entry name" value="LEURICHRPT"/>
</dbReference>
<gene>
    <name evidence="16" type="ORF">RchiOBHm_Chr1g0347571</name>
</gene>
<evidence type="ECO:0000256" key="9">
    <source>
        <dbReference type="ARBA" id="ARBA00023136"/>
    </source>
</evidence>